<organism evidence="2 3">
    <name type="scientific">Coniochaeta hoffmannii</name>
    <dbReference type="NCBI Taxonomy" id="91930"/>
    <lineage>
        <taxon>Eukaryota</taxon>
        <taxon>Fungi</taxon>
        <taxon>Dikarya</taxon>
        <taxon>Ascomycota</taxon>
        <taxon>Pezizomycotina</taxon>
        <taxon>Sordariomycetes</taxon>
        <taxon>Sordariomycetidae</taxon>
        <taxon>Coniochaetales</taxon>
        <taxon>Coniochaetaceae</taxon>
        <taxon>Coniochaeta</taxon>
    </lineage>
</organism>
<feature type="region of interest" description="Disordered" evidence="1">
    <location>
        <begin position="288"/>
        <end position="321"/>
    </location>
</feature>
<keyword evidence="3" id="KW-1185">Reference proteome</keyword>
<feature type="compositionally biased region" description="Polar residues" evidence="1">
    <location>
        <begin position="546"/>
        <end position="555"/>
    </location>
</feature>
<feature type="compositionally biased region" description="Polar residues" evidence="1">
    <location>
        <begin position="470"/>
        <end position="495"/>
    </location>
</feature>
<feature type="region of interest" description="Disordered" evidence="1">
    <location>
        <begin position="603"/>
        <end position="639"/>
    </location>
</feature>
<feature type="compositionally biased region" description="Basic residues" evidence="1">
    <location>
        <begin position="615"/>
        <end position="624"/>
    </location>
</feature>
<feature type="compositionally biased region" description="Low complexity" evidence="1">
    <location>
        <begin position="556"/>
        <end position="580"/>
    </location>
</feature>
<evidence type="ECO:0000256" key="1">
    <source>
        <dbReference type="SAM" id="MobiDB-lite"/>
    </source>
</evidence>
<evidence type="ECO:0000313" key="2">
    <source>
        <dbReference type="EMBL" id="KAJ9162334.1"/>
    </source>
</evidence>
<feature type="compositionally biased region" description="Low complexity" evidence="1">
    <location>
        <begin position="529"/>
        <end position="543"/>
    </location>
</feature>
<feature type="region of interest" description="Disordered" evidence="1">
    <location>
        <begin position="462"/>
        <end position="580"/>
    </location>
</feature>
<sequence length="792" mass="85600">MFLHSGASLHGHEYSERPAPAGQHAYKRSPLLRSAFATPKPRPVSLDGGRPPATVQPRRPFSDLVVPRIQEPVVRFLEPENKDAPATPMTEDAASIMSASELSDGSQPSEAATVTPSESSSRRRRSRGSSRGSRKTTTLALAYPAPRFAGKKRVLQKVSPKLFLQLQEVSLNKRPRPVIDVFPSSRIAGPVIAPRLAKRFPRLFGPKGELGSADVVLMRSEDYDTVSEDIDSEEEEGRLEQRQPVAVLSPVKKSDRTEIVLDDGSVWVAQPLPTGSFDFVRTDEHGNTTTARWARRPVSKTSPAPAPALPDVATRAGRTSPSELGGVKYTFSIINPETRRHPVMATLTPQFLDIQETYTSVSTSSGRYPPCRPLGRSVSISLAQQLPSNITPTKPILSRSVSAAPAPAESDYDSRHVQTPEPQTERTICVVDEATKLLISVTAVFLALESGWSPYFRPHSYHSAEHHSPADTTATPSIVPETPSSWCRLSRNPRTSSDDYRPPESLRKDSTLSSSLSNPRPSSRDRSPARSPITTPCAAAPAPWWETNTAQSPASAATTCLRPATPTTTTRPAAPPRATSTGAAFMQRTRIASAAQAVAAVVESSDSEHQAVPTKSKRPPRRGRLLSGGGSQSDRDKDRAQLVRHSMPVAPPLPADVTSPPPSSMDKVVAMRAGQNGMLDAGGATPTTWRPQQARMEREVGARRVQSACYPAELSPMVATIQSDRGGAVELVALPRPGNGAAMEPKAIYLPASPPRTTAVEGIKGQHDRGFGGRMKSLGHWFRRLGHDRHAR</sequence>
<dbReference type="Proteomes" id="UP001174691">
    <property type="component" value="Unassembled WGS sequence"/>
</dbReference>
<feature type="compositionally biased region" description="Basic residues" evidence="1">
    <location>
        <begin position="122"/>
        <end position="134"/>
    </location>
</feature>
<feature type="region of interest" description="Disordered" evidence="1">
    <location>
        <begin position="391"/>
        <end position="424"/>
    </location>
</feature>
<protein>
    <submittedName>
        <fullName evidence="2">Uncharacterized protein</fullName>
    </submittedName>
</protein>
<reference evidence="2" key="1">
    <citation type="submission" date="2022-07" db="EMBL/GenBank/DDBJ databases">
        <title>Fungi with potential for degradation of polypropylene.</title>
        <authorList>
            <person name="Gostincar C."/>
        </authorList>
    </citation>
    <scope>NUCLEOTIDE SEQUENCE</scope>
    <source>
        <strain evidence="2">EXF-13287</strain>
    </source>
</reference>
<feature type="compositionally biased region" description="Low complexity" evidence="1">
    <location>
        <begin position="511"/>
        <end position="521"/>
    </location>
</feature>
<feature type="compositionally biased region" description="Basic and acidic residues" evidence="1">
    <location>
        <begin position="496"/>
        <end position="510"/>
    </location>
</feature>
<evidence type="ECO:0000313" key="3">
    <source>
        <dbReference type="Proteomes" id="UP001174691"/>
    </source>
</evidence>
<feature type="region of interest" description="Disordered" evidence="1">
    <location>
        <begin position="1"/>
        <end position="62"/>
    </location>
</feature>
<accession>A0AA38W0X1</accession>
<comment type="caution">
    <text evidence="2">The sequence shown here is derived from an EMBL/GenBank/DDBJ whole genome shotgun (WGS) entry which is preliminary data.</text>
</comment>
<dbReference type="EMBL" id="JANBVN010000012">
    <property type="protein sequence ID" value="KAJ9162334.1"/>
    <property type="molecule type" value="Genomic_DNA"/>
</dbReference>
<dbReference type="AlphaFoldDB" id="A0AA38W0X1"/>
<feature type="region of interest" description="Disordered" evidence="1">
    <location>
        <begin position="97"/>
        <end position="138"/>
    </location>
</feature>
<feature type="compositionally biased region" description="Polar residues" evidence="1">
    <location>
        <begin position="97"/>
        <end position="118"/>
    </location>
</feature>
<proteinExistence type="predicted"/>
<gene>
    <name evidence="2" type="ORF">NKR19_g1362</name>
</gene>
<name>A0AA38W0X1_9PEZI</name>